<evidence type="ECO:0000313" key="4">
    <source>
        <dbReference type="EMBL" id="MDT0427329.1"/>
    </source>
</evidence>
<keyword evidence="1" id="KW-0808">Transferase</keyword>
<dbReference type="Gene3D" id="3.40.1190.20">
    <property type="match status" value="1"/>
</dbReference>
<evidence type="ECO:0000313" key="5">
    <source>
        <dbReference type="Proteomes" id="UP001183777"/>
    </source>
</evidence>
<keyword evidence="5" id="KW-1185">Reference proteome</keyword>
<keyword evidence="2 4" id="KW-0418">Kinase</keyword>
<evidence type="ECO:0000259" key="3">
    <source>
        <dbReference type="Pfam" id="PF00294"/>
    </source>
</evidence>
<accession>A0ABU2REX2</accession>
<dbReference type="Pfam" id="PF00294">
    <property type="entry name" value="PfkB"/>
    <property type="match status" value="1"/>
</dbReference>
<comment type="caution">
    <text evidence="4">The sequence shown here is derived from an EMBL/GenBank/DDBJ whole genome shotgun (WGS) entry which is preliminary data.</text>
</comment>
<dbReference type="RefSeq" id="WP_200693896.1">
    <property type="nucleotide sequence ID" value="NZ_JAVREX010000002.1"/>
</dbReference>
<dbReference type="Proteomes" id="UP001183777">
    <property type="component" value="Unassembled WGS sequence"/>
</dbReference>
<dbReference type="InterPro" id="IPR011611">
    <property type="entry name" value="PfkB_dom"/>
</dbReference>
<gene>
    <name evidence="4" type="ORF">RM649_06695</name>
</gene>
<dbReference type="SUPFAM" id="SSF53613">
    <property type="entry name" value="Ribokinase-like"/>
    <property type="match status" value="1"/>
</dbReference>
<proteinExistence type="predicted"/>
<evidence type="ECO:0000256" key="1">
    <source>
        <dbReference type="ARBA" id="ARBA00022679"/>
    </source>
</evidence>
<evidence type="ECO:0000256" key="2">
    <source>
        <dbReference type="ARBA" id="ARBA00022777"/>
    </source>
</evidence>
<dbReference type="GO" id="GO:0016301">
    <property type="term" value="F:kinase activity"/>
    <property type="evidence" value="ECO:0007669"/>
    <property type="project" value="UniProtKB-KW"/>
</dbReference>
<sequence>MGTVTLDFLHEGPLGRGHDPATVRWGGVANNAACALGARGARPALLTVEYSGELGPAVAGHLAANAVDWLPLPARAPLPVFHAELVDGSVAGKRFFGERALGLITPDLLGRSHGSLDGAGAVAAGTDTEAPALAWLADTARERGMPFWLLSADPNEVSKLRPEGRRADLVALNQRELSLWAGRSLDDWDDVIAAARRLPAPGGRCLVTLGERGSLLVRADGADVVHQPPVPLADAVITVGAGDVLFGCLLAGRLAGLGWEAALKEATELTSLFLATPDDVPDPYRALRT</sequence>
<name>A0ABU2REX2_9ACTN</name>
<dbReference type="PANTHER" id="PTHR10584:SF166">
    <property type="entry name" value="RIBOKINASE"/>
    <property type="match status" value="1"/>
</dbReference>
<dbReference type="PANTHER" id="PTHR10584">
    <property type="entry name" value="SUGAR KINASE"/>
    <property type="match status" value="1"/>
</dbReference>
<feature type="domain" description="Carbohydrate kinase PfkB" evidence="3">
    <location>
        <begin position="132"/>
        <end position="272"/>
    </location>
</feature>
<dbReference type="EMBL" id="JAVREX010000002">
    <property type="protein sequence ID" value="MDT0427329.1"/>
    <property type="molecule type" value="Genomic_DNA"/>
</dbReference>
<protein>
    <submittedName>
        <fullName evidence="4">Carbohydrate kinase family protein</fullName>
    </submittedName>
</protein>
<organism evidence="4 5">
    <name type="scientific">Streptomyces salyersiae</name>
    <dbReference type="NCBI Taxonomy" id="3075530"/>
    <lineage>
        <taxon>Bacteria</taxon>
        <taxon>Bacillati</taxon>
        <taxon>Actinomycetota</taxon>
        <taxon>Actinomycetes</taxon>
        <taxon>Kitasatosporales</taxon>
        <taxon>Streptomycetaceae</taxon>
        <taxon>Streptomyces</taxon>
    </lineage>
</organism>
<dbReference type="InterPro" id="IPR029056">
    <property type="entry name" value="Ribokinase-like"/>
</dbReference>
<reference evidence="5" key="1">
    <citation type="submission" date="2023-07" db="EMBL/GenBank/DDBJ databases">
        <title>30 novel species of actinomycetes from the DSMZ collection.</title>
        <authorList>
            <person name="Nouioui I."/>
        </authorList>
    </citation>
    <scope>NUCLEOTIDE SEQUENCE [LARGE SCALE GENOMIC DNA]</scope>
    <source>
        <strain evidence="5">DSM 41770</strain>
    </source>
</reference>